<sequence>MLQFIINVLFQDNSLVLASNKLLLFSTLGLLNPVQDLLAKENQEDNDWSMIMEVEVEDPTYNSSSDKTDEKNIIINGKKNQHFLQKNNETVTEHGTSQHSILIPGATICGSFLCYNQGQCYTNLHSPSSKCLCPLGYSGDFCDKVDEGYQFPYIEQGGYLKFYFKSSALYSGINQSFIERSNQVSMNSTNTYKVDFEIRPSLTDGNYLLVSHESNKGDFKFSLSIENGYVVYRLDISLRISKTNYEPYRKEEIQEVKHFTFLNSEQWYYISFGETADGKGFLSVDGIKEDAVIPWSDVIHYEKYLKNVNDMEFSYVSFGGHPELTKTGGPIHFLGYIFEKSYSGCIQNIRINEVPIDPRRKAFLGDAVDGYGITNCGFGLCEKKKCKNNASCLQTSGSSVICQCPLGTSGRQCEQRVELIMPFYNGYSYTEYIGLSGTSSSFTTLELQFRPSQPNGLILYEGYSHDRRGDFLAIMLVHGYVVVAFDLGSGSAFLKNEKEIKLNEWHIVHFWRIGRDGYLQVDSDEHIMTNYSFGLQVQLTLTYSLYLGGHPNANFISTHIKPFIGYATNLSIGFQGCISKIETNGVLIDPIRDAIGGVNILNCPGQECGFPNPVCLNNGKCLQDLKGFTCLCPLGFQGKNCKEITSHSELISAELLGILRDFTRTIQLSKQAQYIWITDSCSKNLHLQLQVTNRLFGFYRNSVTLQVMLARYYSMIKPNSRHYHISLEFRLSNKSLGNGITSMKNHPSTSNASVKLFKQYLVYGVFQGVHKIQNILIQLLSSRRLKLGLEYVDTEKYIVTLSNVTNQSSNNDELWKIGRNQFSQRMLIQMYDISEKLELRHDWHKLILTKSNAAFLLGGIPETLHAQRRYLELMSNGYSSSHKENVFIKSKNFNGCIKKLEINGHPTSFGHVADGQDITQCT</sequence>
<feature type="domain" description="EGF-like" evidence="4">
    <location>
        <begin position="604"/>
        <end position="642"/>
    </location>
</feature>
<keyword evidence="6" id="KW-1185">Reference proteome</keyword>
<feature type="disulfide bond" evidence="2">
    <location>
        <begin position="114"/>
        <end position="131"/>
    </location>
</feature>
<dbReference type="STRING" id="6184.A0A430QK11"/>
<dbReference type="SUPFAM" id="SSF57196">
    <property type="entry name" value="EGF/Laminin"/>
    <property type="match status" value="1"/>
</dbReference>
<protein>
    <recommendedName>
        <fullName evidence="7">Pikachurin</fullName>
    </recommendedName>
</protein>
<feature type="disulfide bond" evidence="2">
    <location>
        <begin position="404"/>
        <end position="413"/>
    </location>
</feature>
<dbReference type="PROSITE" id="PS50026">
    <property type="entry name" value="EGF_3"/>
    <property type="match status" value="3"/>
</dbReference>
<evidence type="ECO:0000259" key="4">
    <source>
        <dbReference type="PROSITE" id="PS50026"/>
    </source>
</evidence>
<dbReference type="SMART" id="SM00179">
    <property type="entry name" value="EGF_CA"/>
    <property type="match status" value="1"/>
</dbReference>
<feature type="disulfide bond" evidence="2">
    <location>
        <begin position="632"/>
        <end position="641"/>
    </location>
</feature>
<dbReference type="SMART" id="SM00282">
    <property type="entry name" value="LamG"/>
    <property type="match status" value="2"/>
</dbReference>
<gene>
    <name evidence="5" type="ORF">DC041_0004143</name>
</gene>
<comment type="caution">
    <text evidence="2">Lacks conserved residue(s) required for the propagation of feature annotation.</text>
</comment>
<feature type="domain" description="Laminin G" evidence="3">
    <location>
        <begin position="419"/>
        <end position="608"/>
    </location>
</feature>
<dbReference type="PANTHER" id="PTHR15036">
    <property type="entry name" value="PIKACHURIN-LIKE PROTEIN"/>
    <property type="match status" value="1"/>
</dbReference>
<dbReference type="InterPro" id="IPR001791">
    <property type="entry name" value="Laminin_G"/>
</dbReference>
<evidence type="ECO:0008006" key="7">
    <source>
        <dbReference type="Google" id="ProtNLM"/>
    </source>
</evidence>
<dbReference type="InterPro" id="IPR050372">
    <property type="entry name" value="Neurexin-related_CASP"/>
</dbReference>
<keyword evidence="1 2" id="KW-1015">Disulfide bond</keyword>
<name>A0A430QK11_SCHBO</name>
<dbReference type="GO" id="GO:0005509">
    <property type="term" value="F:calcium ion binding"/>
    <property type="evidence" value="ECO:0007669"/>
    <property type="project" value="InterPro"/>
</dbReference>
<reference evidence="5 6" key="1">
    <citation type="journal article" date="2019" name="PLoS Pathog.">
        <title>Genome sequence of the bovine parasite Schistosoma bovis Tanzania.</title>
        <authorList>
            <person name="Oey H."/>
            <person name="Zakrzewski M."/>
            <person name="Gobert G."/>
            <person name="Gravermann K."/>
            <person name="Stoye J."/>
            <person name="Jones M."/>
            <person name="Mcmanus D."/>
            <person name="Krause L."/>
        </authorList>
    </citation>
    <scope>NUCLEOTIDE SEQUENCE [LARGE SCALE GENOMIC DNA]</scope>
    <source>
        <strain evidence="5 6">TAN1997</strain>
    </source>
</reference>
<dbReference type="Gene3D" id="2.60.120.200">
    <property type="match status" value="2"/>
</dbReference>
<comment type="caution">
    <text evidence="5">The sequence shown here is derived from an EMBL/GenBank/DDBJ whole genome shotgun (WGS) entry which is preliminary data.</text>
</comment>
<dbReference type="SMART" id="SM00181">
    <property type="entry name" value="EGF"/>
    <property type="match status" value="3"/>
</dbReference>
<accession>A0A430QK11</accession>
<dbReference type="GO" id="GO:0016020">
    <property type="term" value="C:membrane"/>
    <property type="evidence" value="ECO:0007669"/>
    <property type="project" value="UniProtKB-SubCell"/>
</dbReference>
<evidence type="ECO:0000256" key="2">
    <source>
        <dbReference type="PROSITE-ProRule" id="PRU00076"/>
    </source>
</evidence>
<evidence type="ECO:0000313" key="6">
    <source>
        <dbReference type="Proteomes" id="UP000290809"/>
    </source>
</evidence>
<dbReference type="AlphaFoldDB" id="A0A430QK11"/>
<organism evidence="5 6">
    <name type="scientific">Schistosoma bovis</name>
    <name type="common">Blood fluke</name>
    <dbReference type="NCBI Taxonomy" id="6184"/>
    <lineage>
        <taxon>Eukaryota</taxon>
        <taxon>Metazoa</taxon>
        <taxon>Spiralia</taxon>
        <taxon>Lophotrochozoa</taxon>
        <taxon>Platyhelminthes</taxon>
        <taxon>Trematoda</taxon>
        <taxon>Digenea</taxon>
        <taxon>Strigeidida</taxon>
        <taxon>Schistosomatoidea</taxon>
        <taxon>Schistosomatidae</taxon>
        <taxon>Schistosoma</taxon>
    </lineage>
</organism>
<keyword evidence="2" id="KW-0245">EGF-like domain</keyword>
<dbReference type="InterPro" id="IPR000742">
    <property type="entry name" value="EGF"/>
</dbReference>
<dbReference type="InterPro" id="IPR001881">
    <property type="entry name" value="EGF-like_Ca-bd_dom"/>
</dbReference>
<dbReference type="PANTHER" id="PTHR15036:SF85">
    <property type="entry name" value="SP2353, ISOFORM A"/>
    <property type="match status" value="1"/>
</dbReference>
<proteinExistence type="predicted"/>
<evidence type="ECO:0000256" key="1">
    <source>
        <dbReference type="ARBA" id="ARBA00023157"/>
    </source>
</evidence>
<dbReference type="SUPFAM" id="SSF49899">
    <property type="entry name" value="Concanavalin A-like lectins/glucanases"/>
    <property type="match status" value="2"/>
</dbReference>
<dbReference type="CDD" id="cd00054">
    <property type="entry name" value="EGF_CA"/>
    <property type="match status" value="1"/>
</dbReference>
<dbReference type="Pfam" id="PF00008">
    <property type="entry name" value="EGF"/>
    <property type="match status" value="2"/>
</dbReference>
<dbReference type="Proteomes" id="UP000290809">
    <property type="component" value="Unassembled WGS sequence"/>
</dbReference>
<dbReference type="PROSITE" id="PS01186">
    <property type="entry name" value="EGF_2"/>
    <property type="match status" value="2"/>
</dbReference>
<feature type="domain" description="EGF-like" evidence="4">
    <location>
        <begin position="105"/>
        <end position="143"/>
    </location>
</feature>
<dbReference type="Pfam" id="PF00054">
    <property type="entry name" value="Laminin_G_1"/>
    <property type="match status" value="1"/>
</dbReference>
<dbReference type="PROSITE" id="PS50025">
    <property type="entry name" value="LAM_G_DOMAIN"/>
    <property type="match status" value="2"/>
</dbReference>
<feature type="domain" description="EGF-like" evidence="4">
    <location>
        <begin position="377"/>
        <end position="414"/>
    </location>
</feature>
<feature type="domain" description="Laminin G" evidence="3">
    <location>
        <begin position="167"/>
        <end position="381"/>
    </location>
</feature>
<evidence type="ECO:0000259" key="3">
    <source>
        <dbReference type="PROSITE" id="PS50025"/>
    </source>
</evidence>
<evidence type="ECO:0000313" key="5">
    <source>
        <dbReference type="EMBL" id="RTG88033.1"/>
    </source>
</evidence>
<dbReference type="Gene3D" id="2.10.25.10">
    <property type="entry name" value="Laminin"/>
    <property type="match status" value="3"/>
</dbReference>
<feature type="disulfide bond" evidence="2">
    <location>
        <begin position="133"/>
        <end position="142"/>
    </location>
</feature>
<dbReference type="CDD" id="cd00110">
    <property type="entry name" value="LamG"/>
    <property type="match status" value="2"/>
</dbReference>
<dbReference type="Pfam" id="PF02210">
    <property type="entry name" value="Laminin_G_2"/>
    <property type="match status" value="1"/>
</dbReference>
<dbReference type="InterPro" id="IPR013320">
    <property type="entry name" value="ConA-like_dom_sf"/>
</dbReference>
<dbReference type="PROSITE" id="PS00022">
    <property type="entry name" value="EGF_1"/>
    <property type="match status" value="3"/>
</dbReference>
<dbReference type="EMBL" id="QMKO01001618">
    <property type="protein sequence ID" value="RTG88033.1"/>
    <property type="molecule type" value="Genomic_DNA"/>
</dbReference>